<sequence length="637" mass="68887">MPQLGVVPGERVEVAAGLPETENELDVQTSAPTAAAPRHMGTPKPRAVLFNTIRGLVYQVLTSSALDTSTTVACVFTVHRVHMTSDELLAQHISAATNCGLPFCVVASGITWRDVVATLTLSRWAGASAPPPTGLSWNVQVLGQDVDTGAWVPITPVLSSRLETRYFLCTDVEVLFCHYNTSTLYMQAVPLTAEAAGPDWRTPLQRSTAAGAAPPPAPMKAPRPPAHTCGVGHAAPLRRLGIEFSHIALSPPLPLRPLFTAEWSLTAFVAQQRRWAERCQELRQRTVGATPREALRLVREELRLCQGAVLHDTASPPPPQEKGAATWALSLLEHQCALLADDVYAAWAHGRGDHRRLLRRCHYQLSRAHELACKVIHVTDSVFEVAGRADKGGAIAPDFPCDWLALLLAMLRLRCLRHIALARACGVAPTAPCAVTDIVEEATQTAGWIVDALFSTCERGDVPGLPQEALSETLLTCALSLAELAAYLSTNTARRCSLMRAAVHVCRIRLLCTLRGRDHRWLPRCISDVVTRMQSKLDRIPQTPTAFSAFANLLRLLRASTECAAQFNAAAAAVHTAASRRPPPPLVGYTISCHANTAAVDDAFVRGNTIAREVRRAAASVECNTERSPTAPPPDSR</sequence>
<feature type="region of interest" description="Disordered" evidence="1">
    <location>
        <begin position="205"/>
        <end position="227"/>
    </location>
</feature>
<feature type="region of interest" description="Disordered" evidence="1">
    <location>
        <begin position="17"/>
        <end position="40"/>
    </location>
</feature>
<dbReference type="EMBL" id="JAECZO010000066">
    <property type="protein sequence ID" value="KAK7196004.1"/>
    <property type="molecule type" value="Genomic_DNA"/>
</dbReference>
<name>A0AAW0ESH8_9TRYP</name>
<proteinExistence type="predicted"/>
<dbReference type="Proteomes" id="UP001430356">
    <property type="component" value="Unassembled WGS sequence"/>
</dbReference>
<accession>A0AAW0ESH8</accession>
<protein>
    <submittedName>
        <fullName evidence="2">Uncharacterized protein</fullName>
    </submittedName>
</protein>
<dbReference type="AlphaFoldDB" id="A0AAW0ESH8"/>
<comment type="caution">
    <text evidence="2">The sequence shown here is derived from an EMBL/GenBank/DDBJ whole genome shotgun (WGS) entry which is preliminary data.</text>
</comment>
<keyword evidence="3" id="KW-1185">Reference proteome</keyword>
<reference evidence="2 3" key="1">
    <citation type="journal article" date="2021" name="MBio">
        <title>A New Model Trypanosomatid, Novymonas esmeraldas: Genomic Perception of Its 'Candidatus Pandoraea novymonadis' Endosymbiont.</title>
        <authorList>
            <person name="Zakharova A."/>
            <person name="Saura A."/>
            <person name="Butenko A."/>
            <person name="Podesvova L."/>
            <person name="Warmusova S."/>
            <person name="Kostygov A.Y."/>
            <person name="Nenarokova A."/>
            <person name="Lukes J."/>
            <person name="Opperdoes F.R."/>
            <person name="Yurchenko V."/>
        </authorList>
    </citation>
    <scope>NUCLEOTIDE SEQUENCE [LARGE SCALE GENOMIC DNA]</scope>
    <source>
        <strain evidence="2 3">E262AT.01</strain>
    </source>
</reference>
<feature type="compositionally biased region" description="Pro residues" evidence="1">
    <location>
        <begin position="213"/>
        <end position="225"/>
    </location>
</feature>
<organism evidence="2 3">
    <name type="scientific">Novymonas esmeraldas</name>
    <dbReference type="NCBI Taxonomy" id="1808958"/>
    <lineage>
        <taxon>Eukaryota</taxon>
        <taxon>Discoba</taxon>
        <taxon>Euglenozoa</taxon>
        <taxon>Kinetoplastea</taxon>
        <taxon>Metakinetoplastina</taxon>
        <taxon>Trypanosomatida</taxon>
        <taxon>Trypanosomatidae</taxon>
        <taxon>Novymonas</taxon>
    </lineage>
</organism>
<evidence type="ECO:0000256" key="1">
    <source>
        <dbReference type="SAM" id="MobiDB-lite"/>
    </source>
</evidence>
<evidence type="ECO:0000313" key="3">
    <source>
        <dbReference type="Proteomes" id="UP001430356"/>
    </source>
</evidence>
<gene>
    <name evidence="2" type="ORF">NESM_000533700</name>
</gene>
<evidence type="ECO:0000313" key="2">
    <source>
        <dbReference type="EMBL" id="KAK7196004.1"/>
    </source>
</evidence>